<dbReference type="Gene3D" id="2.60.40.1260">
    <property type="entry name" value="Lamin Tail domain"/>
    <property type="match status" value="1"/>
</dbReference>
<evidence type="ECO:0000313" key="3">
    <source>
        <dbReference type="Proteomes" id="UP000231414"/>
    </source>
</evidence>
<dbReference type="Proteomes" id="UP000231414">
    <property type="component" value="Unassembled WGS sequence"/>
</dbReference>
<feature type="domain" description="LTD" evidence="1">
    <location>
        <begin position="215"/>
        <end position="311"/>
    </location>
</feature>
<dbReference type="InterPro" id="IPR036415">
    <property type="entry name" value="Lamin_tail_dom_sf"/>
</dbReference>
<organism evidence="2 3">
    <name type="scientific">candidate division WWE3 bacterium CG08_land_8_20_14_0_20_43_13</name>
    <dbReference type="NCBI Taxonomy" id="1975087"/>
    <lineage>
        <taxon>Bacteria</taxon>
        <taxon>Katanobacteria</taxon>
    </lineage>
</organism>
<dbReference type="SUPFAM" id="SSF74853">
    <property type="entry name" value="Lamin A/C globular tail domain"/>
    <property type="match status" value="1"/>
</dbReference>
<accession>A0A2H0X8Z2</accession>
<dbReference type="InterPro" id="IPR001322">
    <property type="entry name" value="Lamin_tail_dom"/>
</dbReference>
<proteinExistence type="predicted"/>
<dbReference type="Pfam" id="PF00932">
    <property type="entry name" value="LTD"/>
    <property type="match status" value="1"/>
</dbReference>
<evidence type="ECO:0000313" key="2">
    <source>
        <dbReference type="EMBL" id="PIS20649.1"/>
    </source>
</evidence>
<reference evidence="3" key="1">
    <citation type="submission" date="2017-09" db="EMBL/GenBank/DDBJ databases">
        <title>Depth-based differentiation of microbial function through sediment-hosted aquifers and enrichment of novel symbionts in the deep terrestrial subsurface.</title>
        <authorList>
            <person name="Probst A.J."/>
            <person name="Ladd B."/>
            <person name="Jarett J.K."/>
            <person name="Geller-Mcgrath D.E."/>
            <person name="Sieber C.M.K."/>
            <person name="Emerson J.B."/>
            <person name="Anantharaman K."/>
            <person name="Thomas B.C."/>
            <person name="Malmstrom R."/>
            <person name="Stieglmeier M."/>
            <person name="Klingl A."/>
            <person name="Woyke T."/>
            <person name="Ryan C.M."/>
            <person name="Banfield J.F."/>
        </authorList>
    </citation>
    <scope>NUCLEOTIDE SEQUENCE [LARGE SCALE GENOMIC DNA]</scope>
</reference>
<protein>
    <recommendedName>
        <fullName evidence="1">LTD domain-containing protein</fullName>
    </recommendedName>
</protein>
<dbReference type="EMBL" id="PEYW01000039">
    <property type="protein sequence ID" value="PIS20649.1"/>
    <property type="molecule type" value="Genomic_DNA"/>
</dbReference>
<evidence type="ECO:0000259" key="1">
    <source>
        <dbReference type="Pfam" id="PF00932"/>
    </source>
</evidence>
<sequence>MRKLSIKLIPLFVAATFLGALLCPKITRAALESSLKVEFEQEPLFFLDNFAPGQMVERWVKITSQDDLGRMVVARGLADDTGGLAEALEVVFILEGTELWRGKLSDFLVKDSLPLFFLNNAEEHLLLVTLTFSHQADNEFQSRTLTFDLALGWEAIDHIVISEVYYQVAPGRGWDSPSDRLNNLFTWEKPCLGNDTFPFWRDFWKRKFCQAVIRNQEWVELYNPTDERWEVGGWKLEDNSDYQTILSKAAIKPGGYLIITKDFTTRAFWPVAWRAHFSFLNRQIGDGLDNAGDHLFLKNEVGESIDAVGWGNDTAVWDSSPGSIPLGASLARINRDWDSDLAEDFSAQLSPSPGY</sequence>
<dbReference type="AlphaFoldDB" id="A0A2H0X8Z2"/>
<gene>
    <name evidence="2" type="ORF">COT52_02785</name>
</gene>
<name>A0A2H0X8Z2_UNCKA</name>
<comment type="caution">
    <text evidence="2">The sequence shown here is derived from an EMBL/GenBank/DDBJ whole genome shotgun (WGS) entry which is preliminary data.</text>
</comment>